<dbReference type="EMBL" id="FNCQ01000013">
    <property type="protein sequence ID" value="SDG93769.1"/>
    <property type="molecule type" value="Genomic_DNA"/>
</dbReference>
<name>A0A1G7YBV7_9BACT</name>
<sequence length="154" mass="18525">MTDYEYIIQQVKKFHFTKWDENVLRECQSILPNLTREELVSIYRSRLLDEKHSLKQTAFKVLFADKVGKREERIRNLPIDELIEEFKDKKSGNVALIRKELRERYKAGKDKQKIAGIFNVSTKSDLQWVKNQVRKEQYGDSNSHNYQWKKTSWK</sequence>
<protein>
    <submittedName>
        <fullName evidence="1">Uncharacterized protein</fullName>
    </submittedName>
</protein>
<dbReference type="RefSeq" id="WP_143010154.1">
    <property type="nucleotide sequence ID" value="NZ_FNCQ01000013.1"/>
</dbReference>
<dbReference type="Proteomes" id="UP000198779">
    <property type="component" value="Unassembled WGS sequence"/>
</dbReference>
<accession>A0A1G7YBV7</accession>
<proteinExistence type="predicted"/>
<evidence type="ECO:0000313" key="2">
    <source>
        <dbReference type="Proteomes" id="UP000198779"/>
    </source>
</evidence>
<organism evidence="1 2">
    <name type="scientific">Prevotella communis</name>
    <dbReference type="NCBI Taxonomy" id="2913614"/>
    <lineage>
        <taxon>Bacteria</taxon>
        <taxon>Pseudomonadati</taxon>
        <taxon>Bacteroidota</taxon>
        <taxon>Bacteroidia</taxon>
        <taxon>Bacteroidales</taxon>
        <taxon>Prevotellaceae</taxon>
        <taxon>Prevotella</taxon>
    </lineage>
</organism>
<dbReference type="STRING" id="645274.SAMN04487901_11327"/>
<evidence type="ECO:0000313" key="1">
    <source>
        <dbReference type="EMBL" id="SDG93769.1"/>
    </source>
</evidence>
<dbReference type="AlphaFoldDB" id="A0A1G7YBV7"/>
<gene>
    <name evidence="1" type="ORF">SAMN04487901_11327</name>
</gene>
<keyword evidence="2" id="KW-1185">Reference proteome</keyword>
<reference evidence="2" key="1">
    <citation type="submission" date="2016-10" db="EMBL/GenBank/DDBJ databases">
        <authorList>
            <person name="Varghese N."/>
            <person name="Submissions S."/>
        </authorList>
    </citation>
    <scope>NUCLEOTIDE SEQUENCE [LARGE SCALE GENOMIC DNA]</scope>
    <source>
        <strain evidence="2">BP1-148</strain>
    </source>
</reference>